<gene>
    <name evidence="1" type="ORF">BST92_11805</name>
</gene>
<sequence length="213" mass="25113">MDSESITKTEFPEFNSWRDHWENPKQKTQLLSNSKIHERIKESLNDTTIVVLTSTLIENLERYSIIKSLGDINKDGINDSIIIIPELFITKENSYENGSSAIFTDKKIPRIRVDVPCLETDYFFPVDDINNDGNTELGKYYTSCSSRFKSLELISLSQEKWKIKGRVTFDVFYEEPEKEQRIEKIERNKFRMREITSENTDNIIDTWKTFEMK</sequence>
<keyword evidence="2" id="KW-1185">Reference proteome</keyword>
<reference evidence="1 2" key="1">
    <citation type="submission" date="2017-01" db="EMBL/GenBank/DDBJ databases">
        <title>Trade-off between light-utilization and light-protection in marine flavobacteria.</title>
        <authorList>
            <person name="Kumagai Y."/>
            <person name="Yoshizawa S."/>
            <person name="Kogure K."/>
            <person name="Iwasaki W."/>
        </authorList>
    </citation>
    <scope>NUCLEOTIDE SEQUENCE [LARGE SCALE GENOMIC DNA]</scope>
    <source>
        <strain evidence="1 2">KCTC 32109</strain>
    </source>
</reference>
<evidence type="ECO:0000313" key="2">
    <source>
        <dbReference type="Proteomes" id="UP000239747"/>
    </source>
</evidence>
<accession>A0A2S7UD64</accession>
<protein>
    <submittedName>
        <fullName evidence="1">Uncharacterized protein</fullName>
    </submittedName>
</protein>
<organism evidence="1 2">
    <name type="scientific">Nonlabens arenilitoris</name>
    <dbReference type="NCBI Taxonomy" id="1217969"/>
    <lineage>
        <taxon>Bacteria</taxon>
        <taxon>Pseudomonadati</taxon>
        <taxon>Bacteroidota</taxon>
        <taxon>Flavobacteriia</taxon>
        <taxon>Flavobacteriales</taxon>
        <taxon>Flavobacteriaceae</taxon>
        <taxon>Nonlabens</taxon>
    </lineage>
</organism>
<evidence type="ECO:0000313" key="1">
    <source>
        <dbReference type="EMBL" id="PQJ32567.1"/>
    </source>
</evidence>
<comment type="caution">
    <text evidence="1">The sequence shown here is derived from an EMBL/GenBank/DDBJ whole genome shotgun (WGS) entry which is preliminary data.</text>
</comment>
<dbReference type="EMBL" id="MTPW01000001">
    <property type="protein sequence ID" value="PQJ32567.1"/>
    <property type="molecule type" value="Genomic_DNA"/>
</dbReference>
<dbReference type="RefSeq" id="WP_105071639.1">
    <property type="nucleotide sequence ID" value="NZ_MTPW01000001.1"/>
</dbReference>
<dbReference type="AlphaFoldDB" id="A0A2S7UD64"/>
<dbReference type="Proteomes" id="UP000239747">
    <property type="component" value="Unassembled WGS sequence"/>
</dbReference>
<name>A0A2S7UD64_9FLAO</name>
<proteinExistence type="predicted"/>